<proteinExistence type="predicted"/>
<sequence length="165" mass="17683">MRVFAAVFLSTLIAASPALAQWQVRTSGTTASAWVRNDDGTSLALNCAGAEEGRLRMDLTVTPTDAPGGDGFATFQVGGFALDVATEPYGPEGQRLQILRIDIDYFDDQVTELRTQLKRGAVLSLPSTEAFQSVTFPLRGSGTAVTELEAACANVWEIARRIRGD</sequence>
<protein>
    <submittedName>
        <fullName evidence="2">Uncharacterized protein</fullName>
    </submittedName>
</protein>
<organism evidence="2">
    <name type="scientific">Gymnodinialimonas phycosphaerae</name>
    <dbReference type="NCBI Taxonomy" id="2841589"/>
    <lineage>
        <taxon>Bacteria</taxon>
        <taxon>Pseudomonadati</taxon>
        <taxon>Pseudomonadota</taxon>
        <taxon>Alphaproteobacteria</taxon>
        <taxon>Rhodobacterales</taxon>
        <taxon>Paracoccaceae</taxon>
        <taxon>Gymnodinialimonas</taxon>
    </lineage>
</organism>
<dbReference type="RefSeq" id="WP_257892811.1">
    <property type="nucleotide sequence ID" value="NZ_JAIMBW010000001.1"/>
</dbReference>
<keyword evidence="3" id="KW-1185">Reference proteome</keyword>
<evidence type="ECO:0000313" key="2">
    <source>
        <dbReference type="EMBL" id="QXL89788.1"/>
    </source>
</evidence>
<gene>
    <name evidence="2" type="ORF">KUL25_09910</name>
</gene>
<keyword evidence="1" id="KW-0732">Signal</keyword>
<dbReference type="Proteomes" id="UP000693972">
    <property type="component" value="Unassembled WGS sequence"/>
</dbReference>
<feature type="signal peptide" evidence="1">
    <location>
        <begin position="1"/>
        <end position="20"/>
    </location>
</feature>
<reference evidence="2 3" key="1">
    <citation type="submission" date="2021-07" db="EMBL/GenBank/DDBJ databases">
        <title>Karlodiniumbacter phycospheric gen. nov., sp. nov., a phycosphere bacterium isolated from karlodinium veneficum.</title>
        <authorList>
            <person name="Peng Y."/>
            <person name="Jiang L."/>
            <person name="Lee J."/>
        </authorList>
    </citation>
    <scope>NUCLEOTIDE SEQUENCE</scope>
    <source>
        <strain evidence="2 3">N5</strain>
    </source>
</reference>
<feature type="chain" id="PRO_5037455468" evidence="1">
    <location>
        <begin position="21"/>
        <end position="165"/>
    </location>
</feature>
<dbReference type="EMBL" id="CP078073">
    <property type="protein sequence ID" value="QXL89788.1"/>
    <property type="molecule type" value="Genomic_DNA"/>
</dbReference>
<dbReference type="EMBL" id="JAIMBW010000001">
    <property type="protein sequence ID" value="MBY4893078.1"/>
    <property type="molecule type" value="Genomic_DNA"/>
</dbReference>
<evidence type="ECO:0000256" key="1">
    <source>
        <dbReference type="SAM" id="SignalP"/>
    </source>
</evidence>
<dbReference type="AlphaFoldDB" id="A0A975TYH0"/>
<name>A0A975TYH0_9RHOB</name>
<accession>A0A975TYH0</accession>
<evidence type="ECO:0000313" key="3">
    <source>
        <dbReference type="Proteomes" id="UP000693972"/>
    </source>
</evidence>